<evidence type="ECO:0000256" key="1">
    <source>
        <dbReference type="ARBA" id="ARBA00006442"/>
    </source>
</evidence>
<protein>
    <recommendedName>
        <fullName evidence="5">FAD/NAD(P)-binding domain-containing protein</fullName>
    </recommendedName>
</protein>
<keyword evidence="2" id="KW-0285">Flavoprotein</keyword>
<dbReference type="AlphaFoldDB" id="A0A9N9Q8W2"/>
<comment type="similarity">
    <text evidence="1">Belongs to the FAD-dependent oxidoreductase family.</text>
</comment>
<dbReference type="InterPro" id="IPR036188">
    <property type="entry name" value="FAD/NAD-bd_sf"/>
</dbReference>
<evidence type="ECO:0000256" key="3">
    <source>
        <dbReference type="ARBA" id="ARBA00022827"/>
    </source>
</evidence>
<dbReference type="SUPFAM" id="SSF51905">
    <property type="entry name" value="FAD/NAD(P)-binding domain"/>
    <property type="match status" value="2"/>
</dbReference>
<dbReference type="InterPro" id="IPR023753">
    <property type="entry name" value="FAD/NAD-binding_dom"/>
</dbReference>
<evidence type="ECO:0000256" key="4">
    <source>
        <dbReference type="ARBA" id="ARBA00023002"/>
    </source>
</evidence>
<gene>
    <name evidence="6" type="ORF">HYALB_00010485</name>
</gene>
<dbReference type="GO" id="GO:0050660">
    <property type="term" value="F:flavin adenine dinucleotide binding"/>
    <property type="evidence" value="ECO:0007669"/>
    <property type="project" value="TreeGrafter"/>
</dbReference>
<reference evidence="6" key="1">
    <citation type="submission" date="2021-07" db="EMBL/GenBank/DDBJ databases">
        <authorList>
            <person name="Durling M."/>
        </authorList>
    </citation>
    <scope>NUCLEOTIDE SEQUENCE</scope>
</reference>
<dbReference type="OrthoDB" id="202203at2759"/>
<evidence type="ECO:0000256" key="2">
    <source>
        <dbReference type="ARBA" id="ARBA00022630"/>
    </source>
</evidence>
<dbReference type="EMBL" id="CAJVRM010000309">
    <property type="protein sequence ID" value="CAG8979394.1"/>
    <property type="molecule type" value="Genomic_DNA"/>
</dbReference>
<name>A0A9N9Q8W2_9HELO</name>
<accession>A0A9N9Q8W2</accession>
<keyword evidence="7" id="KW-1185">Reference proteome</keyword>
<keyword evidence="3" id="KW-0274">FAD</keyword>
<evidence type="ECO:0000259" key="5">
    <source>
        <dbReference type="Pfam" id="PF07992"/>
    </source>
</evidence>
<feature type="domain" description="FAD/NAD(P)-binding" evidence="5">
    <location>
        <begin position="3"/>
        <end position="290"/>
    </location>
</feature>
<comment type="caution">
    <text evidence="6">The sequence shown here is derived from an EMBL/GenBank/DDBJ whole genome shotgun (WGS) entry which is preliminary data.</text>
</comment>
<dbReference type="PANTHER" id="PTHR43735:SF3">
    <property type="entry name" value="FERROPTOSIS SUPPRESSOR PROTEIN 1"/>
    <property type="match status" value="1"/>
</dbReference>
<dbReference type="GO" id="GO:0004174">
    <property type="term" value="F:electron-transferring-flavoprotein dehydrogenase activity"/>
    <property type="evidence" value="ECO:0007669"/>
    <property type="project" value="TreeGrafter"/>
</dbReference>
<dbReference type="PANTHER" id="PTHR43735">
    <property type="entry name" value="APOPTOSIS-INDUCING FACTOR 1"/>
    <property type="match status" value="1"/>
</dbReference>
<dbReference type="GO" id="GO:0005737">
    <property type="term" value="C:cytoplasm"/>
    <property type="evidence" value="ECO:0007669"/>
    <property type="project" value="TreeGrafter"/>
</dbReference>
<dbReference type="PRINTS" id="PR00411">
    <property type="entry name" value="PNDRDTASEI"/>
</dbReference>
<dbReference type="Pfam" id="PF07992">
    <property type="entry name" value="Pyr_redox_2"/>
    <property type="match status" value="1"/>
</dbReference>
<evidence type="ECO:0000313" key="7">
    <source>
        <dbReference type="Proteomes" id="UP000701801"/>
    </source>
</evidence>
<sequence>MKTILVLGGSFAGIISAHRLLKQQPKGSIKIILVAPNTHAYWIIAAARAMIAGQIPEEKVFMPIAAGFEKYSASQFEFVLGTAEFLDTDTKNVVVATEGGNKTINYDIAVLATGSSMKGDLPFKPKGTTDDLKKELKKYQTLISNANDIVVGGAGVTGVETAGELAFEYGSSKTITLISSRPTILEGIVPSNVIKTATKQLESLGVILKLNTRIESSSKAKDGREELSFSNGQKVKTDLYLQTVGMVPNTSYMKPELLGPGGFVSPDEHLRVKNVKDVWAVGDVSDIQRAQILHLDGQTAHLAKNLGLVLSGKEPVAFNSKVIDILGFQVGREMGTGHVAGWRLPSFLVSYIKKTLLVEKLPGLVHGTEYP</sequence>
<proteinExistence type="inferred from homology"/>
<dbReference type="Gene3D" id="3.50.50.100">
    <property type="match status" value="1"/>
</dbReference>
<dbReference type="Proteomes" id="UP000701801">
    <property type="component" value="Unassembled WGS sequence"/>
</dbReference>
<evidence type="ECO:0000313" key="6">
    <source>
        <dbReference type="EMBL" id="CAG8979394.1"/>
    </source>
</evidence>
<organism evidence="6 7">
    <name type="scientific">Hymenoscyphus albidus</name>
    <dbReference type="NCBI Taxonomy" id="595503"/>
    <lineage>
        <taxon>Eukaryota</taxon>
        <taxon>Fungi</taxon>
        <taxon>Dikarya</taxon>
        <taxon>Ascomycota</taxon>
        <taxon>Pezizomycotina</taxon>
        <taxon>Leotiomycetes</taxon>
        <taxon>Helotiales</taxon>
        <taxon>Helotiaceae</taxon>
        <taxon>Hymenoscyphus</taxon>
    </lineage>
</organism>
<keyword evidence="4" id="KW-0560">Oxidoreductase</keyword>
<dbReference type="PRINTS" id="PR00368">
    <property type="entry name" value="FADPNR"/>
</dbReference>